<protein>
    <submittedName>
        <fullName evidence="2">Uncharacterized protein</fullName>
    </submittedName>
</protein>
<evidence type="ECO:0000313" key="2">
    <source>
        <dbReference type="EMBL" id="EER37111.1"/>
    </source>
</evidence>
<dbReference type="Proteomes" id="UP000002624">
    <property type="component" value="Unassembled WGS sequence"/>
</dbReference>
<reference evidence="3" key="1">
    <citation type="submission" date="2009-05" db="EMBL/GenBank/DDBJ databases">
        <title>The genome sequence of Ajellomyces capsulatus strain H143.</title>
        <authorList>
            <person name="Champion M."/>
            <person name="Cuomo C.A."/>
            <person name="Ma L.-J."/>
            <person name="Henn M.R."/>
            <person name="Sil A."/>
            <person name="Goldman B."/>
            <person name="Young S.K."/>
            <person name="Kodira C.D."/>
            <person name="Zeng Q."/>
            <person name="Koehrsen M."/>
            <person name="Alvarado L."/>
            <person name="Berlin A.M."/>
            <person name="Borenstein D."/>
            <person name="Chen Z."/>
            <person name="Engels R."/>
            <person name="Freedman E."/>
            <person name="Gellesch M."/>
            <person name="Goldberg J."/>
            <person name="Griggs A."/>
            <person name="Gujja S."/>
            <person name="Heiman D.I."/>
            <person name="Hepburn T.A."/>
            <person name="Howarth C."/>
            <person name="Jen D."/>
            <person name="Larson L."/>
            <person name="Lewis B."/>
            <person name="Mehta T."/>
            <person name="Park D."/>
            <person name="Pearson M."/>
            <person name="Roberts A."/>
            <person name="Saif S."/>
            <person name="Shea T.D."/>
            <person name="Shenoy N."/>
            <person name="Sisk P."/>
            <person name="Stolte C."/>
            <person name="Sykes S."/>
            <person name="Walk T."/>
            <person name="White J."/>
            <person name="Yandava C."/>
            <person name="Klein B."/>
            <person name="McEwen J.G."/>
            <person name="Puccia R."/>
            <person name="Goldman G.H."/>
            <person name="Felipe M.S."/>
            <person name="Nino-Vega G."/>
            <person name="San-Blas G."/>
            <person name="Taylor J.W."/>
            <person name="Mendoza L."/>
            <person name="Galagan J.E."/>
            <person name="Nusbaum C."/>
            <person name="Birren B.W."/>
        </authorList>
    </citation>
    <scope>NUCLEOTIDE SEQUENCE [LARGE SCALE GENOMIC DNA]</scope>
    <source>
        <strain evidence="3">H143</strain>
    </source>
</reference>
<accession>C6HRH7</accession>
<dbReference type="EMBL" id="GG692436">
    <property type="protein sequence ID" value="EER37111.1"/>
    <property type="molecule type" value="Genomic_DNA"/>
</dbReference>
<gene>
    <name evidence="2" type="ORF">HCDG_08562</name>
</gene>
<name>C6HRH7_AJECH</name>
<evidence type="ECO:0000256" key="1">
    <source>
        <dbReference type="SAM" id="MobiDB-lite"/>
    </source>
</evidence>
<sequence>MTMSRPNSSIFLIESALTGVAEKSYIKYVPFRSSRMSMAEADVIQFHELLGQFFKRLDYLCLSTPMDTFQDPSLTRSQAQAIWRSKIKIMTPNDETHQFENHILTKWGLVPETGVSSGNSAHSVGELSTRNDSRKSQWDDAEGKKQQAFNIYRPVPAMVELSSQQEQGLKYRTLRSGGPQSLRMIR</sequence>
<dbReference type="HOGENOM" id="CLU_1454006_0_0_1"/>
<feature type="region of interest" description="Disordered" evidence="1">
    <location>
        <begin position="116"/>
        <end position="141"/>
    </location>
</feature>
<feature type="compositionally biased region" description="Basic and acidic residues" evidence="1">
    <location>
        <begin position="129"/>
        <end position="141"/>
    </location>
</feature>
<organism evidence="2 3">
    <name type="scientific">Ajellomyces capsulatus (strain H143)</name>
    <name type="common">Darling's disease fungus</name>
    <name type="synonym">Histoplasma capsulatum</name>
    <dbReference type="NCBI Taxonomy" id="544712"/>
    <lineage>
        <taxon>Eukaryota</taxon>
        <taxon>Fungi</taxon>
        <taxon>Dikarya</taxon>
        <taxon>Ascomycota</taxon>
        <taxon>Pezizomycotina</taxon>
        <taxon>Eurotiomycetes</taxon>
        <taxon>Eurotiomycetidae</taxon>
        <taxon>Onygenales</taxon>
        <taxon>Ajellomycetaceae</taxon>
        <taxon>Histoplasma</taxon>
    </lineage>
</organism>
<feature type="compositionally biased region" description="Polar residues" evidence="1">
    <location>
        <begin position="116"/>
        <end position="128"/>
    </location>
</feature>
<dbReference type="AlphaFoldDB" id="C6HRH7"/>
<evidence type="ECO:0000313" key="3">
    <source>
        <dbReference type="Proteomes" id="UP000002624"/>
    </source>
</evidence>
<proteinExistence type="predicted"/>
<dbReference type="VEuPathDB" id="FungiDB:HCDG_08562"/>